<dbReference type="Pfam" id="PF02770">
    <property type="entry name" value="Acyl-CoA_dh_M"/>
    <property type="match status" value="1"/>
</dbReference>
<dbReference type="Gene3D" id="2.40.110.10">
    <property type="entry name" value="Butyryl-CoA Dehydrogenase, subunit A, domain 2"/>
    <property type="match status" value="1"/>
</dbReference>
<dbReference type="GO" id="GO:0033539">
    <property type="term" value="P:fatty acid beta-oxidation using acyl-CoA dehydrogenase"/>
    <property type="evidence" value="ECO:0007669"/>
    <property type="project" value="TreeGrafter"/>
</dbReference>
<dbReference type="AlphaFoldDB" id="A0A366E3W1"/>
<dbReference type="InterPro" id="IPR009075">
    <property type="entry name" value="AcylCo_DH/oxidase_C"/>
</dbReference>
<dbReference type="OrthoDB" id="8876745at2"/>
<dbReference type="InterPro" id="IPR009100">
    <property type="entry name" value="AcylCoA_DH/oxidase_NM_dom_sf"/>
</dbReference>
<dbReference type="InterPro" id="IPR046373">
    <property type="entry name" value="Acyl-CoA_Oxase/DH_mid-dom_sf"/>
</dbReference>
<feature type="domain" description="Acyl-CoA dehydrogenase/oxidase N-terminal" evidence="14">
    <location>
        <begin position="2"/>
        <end position="112"/>
    </location>
</feature>
<keyword evidence="4 11" id="KW-0285">Flavoprotein</keyword>
<evidence type="ECO:0000256" key="2">
    <source>
        <dbReference type="ARBA" id="ARBA00005102"/>
    </source>
</evidence>
<dbReference type="InterPro" id="IPR050741">
    <property type="entry name" value="Acyl-CoA_dehydrogenase"/>
</dbReference>
<dbReference type="Pfam" id="PF00441">
    <property type="entry name" value="Acyl-CoA_dh_1"/>
    <property type="match status" value="1"/>
</dbReference>
<dbReference type="InterPro" id="IPR013786">
    <property type="entry name" value="AcylCoA_DH/ox_N"/>
</dbReference>
<accession>A0A366E3W1</accession>
<comment type="similarity">
    <text evidence="3 11">Belongs to the acyl-CoA dehydrogenase family.</text>
</comment>
<dbReference type="SUPFAM" id="SSF56645">
    <property type="entry name" value="Acyl-CoA dehydrogenase NM domain-like"/>
    <property type="match status" value="1"/>
</dbReference>
<reference evidence="15 16" key="1">
    <citation type="submission" date="2018-06" db="EMBL/GenBank/DDBJ databases">
        <title>Genomic Encyclopedia of Type Strains, Phase IV (KMG-IV): sequencing the most valuable type-strain genomes for metagenomic binning, comparative biology and taxonomic classification.</title>
        <authorList>
            <person name="Goeker M."/>
        </authorList>
    </citation>
    <scope>NUCLEOTIDE SEQUENCE [LARGE SCALE GENOMIC DNA]</scope>
    <source>
        <strain evidence="15 16">DSM 44599</strain>
    </source>
</reference>
<comment type="cofactor">
    <cofactor evidence="1 11">
        <name>FAD</name>
        <dbReference type="ChEBI" id="CHEBI:57692"/>
    </cofactor>
</comment>
<evidence type="ECO:0000256" key="4">
    <source>
        <dbReference type="ARBA" id="ARBA00022630"/>
    </source>
</evidence>
<evidence type="ECO:0000259" key="14">
    <source>
        <dbReference type="Pfam" id="PF02771"/>
    </source>
</evidence>
<gene>
    <name evidence="15" type="ORF">DFR74_1011079</name>
</gene>
<evidence type="ECO:0000256" key="7">
    <source>
        <dbReference type="ARBA" id="ARBA00037085"/>
    </source>
</evidence>
<dbReference type="InterPro" id="IPR006089">
    <property type="entry name" value="Acyl-CoA_DH_CS"/>
</dbReference>
<evidence type="ECO:0000256" key="3">
    <source>
        <dbReference type="ARBA" id="ARBA00009347"/>
    </source>
</evidence>
<dbReference type="InterPro" id="IPR037069">
    <property type="entry name" value="AcylCoA_DH/ox_N_sf"/>
</dbReference>
<evidence type="ECO:0000256" key="5">
    <source>
        <dbReference type="ARBA" id="ARBA00022827"/>
    </source>
</evidence>
<evidence type="ECO:0000256" key="8">
    <source>
        <dbReference type="ARBA" id="ARBA00040394"/>
    </source>
</evidence>
<evidence type="ECO:0000259" key="13">
    <source>
        <dbReference type="Pfam" id="PF02770"/>
    </source>
</evidence>
<evidence type="ECO:0000313" key="15">
    <source>
        <dbReference type="EMBL" id="RBO97060.1"/>
    </source>
</evidence>
<keyword evidence="6 11" id="KW-0560">Oxidoreductase</keyword>
<keyword evidence="5 11" id="KW-0274">FAD</keyword>
<dbReference type="PANTHER" id="PTHR48083">
    <property type="entry name" value="MEDIUM-CHAIN SPECIFIC ACYL-COA DEHYDROGENASE, MITOCHONDRIAL-RELATED"/>
    <property type="match status" value="1"/>
</dbReference>
<dbReference type="Proteomes" id="UP000252586">
    <property type="component" value="Unassembled WGS sequence"/>
</dbReference>
<dbReference type="Pfam" id="PF02771">
    <property type="entry name" value="Acyl-CoA_dh_N"/>
    <property type="match status" value="1"/>
</dbReference>
<dbReference type="GO" id="GO:0003995">
    <property type="term" value="F:acyl-CoA dehydrogenase activity"/>
    <property type="evidence" value="ECO:0007669"/>
    <property type="project" value="InterPro"/>
</dbReference>
<name>A0A366E3W1_9NOCA</name>
<evidence type="ECO:0000313" key="16">
    <source>
        <dbReference type="Proteomes" id="UP000252586"/>
    </source>
</evidence>
<dbReference type="Gene3D" id="1.20.140.10">
    <property type="entry name" value="Butyryl-CoA Dehydrogenase, subunit A, domain 3"/>
    <property type="match status" value="1"/>
</dbReference>
<evidence type="ECO:0000256" key="6">
    <source>
        <dbReference type="ARBA" id="ARBA00023002"/>
    </source>
</evidence>
<dbReference type="Gene3D" id="1.10.540.10">
    <property type="entry name" value="Acyl-CoA dehydrogenase/oxidase, N-terminal domain"/>
    <property type="match status" value="1"/>
</dbReference>
<dbReference type="PANTHER" id="PTHR48083:SF20">
    <property type="entry name" value="LONG-CHAIN SPECIFIC ACYL-COA DEHYDROGENASE, MITOCHONDRIAL"/>
    <property type="match status" value="1"/>
</dbReference>
<dbReference type="STRING" id="1210090.GCA_001613185_06691"/>
<evidence type="ECO:0000259" key="12">
    <source>
        <dbReference type="Pfam" id="PF00441"/>
    </source>
</evidence>
<evidence type="ECO:0000256" key="9">
    <source>
        <dbReference type="ARBA" id="ARBA00042660"/>
    </source>
</evidence>
<comment type="caution">
    <text evidence="15">The sequence shown here is derived from an EMBL/GenBank/DDBJ whole genome shotgun (WGS) entry which is preliminary data.</text>
</comment>
<evidence type="ECO:0000256" key="10">
    <source>
        <dbReference type="ARBA" id="ARBA00052546"/>
    </source>
</evidence>
<dbReference type="GO" id="GO:0050660">
    <property type="term" value="F:flavin adenine dinucleotide binding"/>
    <property type="evidence" value="ECO:0007669"/>
    <property type="project" value="InterPro"/>
</dbReference>
<feature type="domain" description="Acyl-CoA dehydrogenase/oxidase C-terminal" evidence="12">
    <location>
        <begin position="225"/>
        <end position="373"/>
    </location>
</feature>
<dbReference type="InterPro" id="IPR036250">
    <property type="entry name" value="AcylCo_DH-like_C"/>
</dbReference>
<sequence>MTDDLDALRDLARSFCAKEVAPYQRRWRDQHRVDRDVWTRGGAAGLLCLSIPEEFGGGGGTFAHEAVLLEELARVGDTAWGVAVHNVVVAHYLLAYGTEEQRRTWLPAMASGAAVGAIAMTEPGAGSDLQGIATTATRAGADYLIRGAKTFITNATQADLVLVVARTDPDAGSRGISLLIVETDREGFHRGRILDKIGQRGQDASELFFDDVRVPAENLLGGAEGAGFAQLMGQLPKERLTIGVTATAAMETALAHTLRYTKDRKAFGSSIFDFQHTRFTLAEAATEARVARTFVDDCVLRLLRGELDGPTAAMAKWWTTERAMHVIDRCLQLHGGYGYMSEYPISHLWVDQRVQQIYGGTNQIMREIISRSL</sequence>
<organism evidence="15 16">
    <name type="scientific">Nocardia puris</name>
    <dbReference type="NCBI Taxonomy" id="208602"/>
    <lineage>
        <taxon>Bacteria</taxon>
        <taxon>Bacillati</taxon>
        <taxon>Actinomycetota</taxon>
        <taxon>Actinomycetes</taxon>
        <taxon>Mycobacteriales</taxon>
        <taxon>Nocardiaceae</taxon>
        <taxon>Nocardia</taxon>
    </lineage>
</organism>
<evidence type="ECO:0000256" key="11">
    <source>
        <dbReference type="RuleBase" id="RU362125"/>
    </source>
</evidence>
<keyword evidence="16" id="KW-1185">Reference proteome</keyword>
<feature type="domain" description="Acyl-CoA oxidase/dehydrogenase middle" evidence="13">
    <location>
        <begin position="117"/>
        <end position="212"/>
    </location>
</feature>
<dbReference type="FunFam" id="2.40.110.10:FF:000002">
    <property type="entry name" value="Acyl-CoA dehydrogenase fadE12"/>
    <property type="match status" value="1"/>
</dbReference>
<dbReference type="InterPro" id="IPR006091">
    <property type="entry name" value="Acyl-CoA_Oxase/DH_mid-dom"/>
</dbReference>
<dbReference type="PROSITE" id="PS00072">
    <property type="entry name" value="ACYL_COA_DH_1"/>
    <property type="match status" value="1"/>
</dbReference>
<dbReference type="EMBL" id="QNRE01000001">
    <property type="protein sequence ID" value="RBO97060.1"/>
    <property type="molecule type" value="Genomic_DNA"/>
</dbReference>
<dbReference type="FunFam" id="1.20.140.10:FF:000001">
    <property type="entry name" value="Acyl-CoA dehydrogenase"/>
    <property type="match status" value="1"/>
</dbReference>
<comment type="pathway">
    <text evidence="2">Siderophore biosynthesis; mycobactin biosynthesis.</text>
</comment>
<dbReference type="GO" id="GO:0005737">
    <property type="term" value="C:cytoplasm"/>
    <property type="evidence" value="ECO:0007669"/>
    <property type="project" value="TreeGrafter"/>
</dbReference>
<dbReference type="FunFam" id="1.10.540.10:FF:000026">
    <property type="entry name" value="Acyl-CoA dehydrogenase medium chain"/>
    <property type="match status" value="1"/>
</dbReference>
<evidence type="ECO:0000256" key="1">
    <source>
        <dbReference type="ARBA" id="ARBA00001974"/>
    </source>
</evidence>
<protein>
    <recommendedName>
        <fullName evidence="8">Acyl-[acyl-carrier-protein] dehydrogenase MbtN</fullName>
    </recommendedName>
    <alternativeName>
        <fullName evidence="9">Mycobactin synthase protein N</fullName>
    </alternativeName>
</protein>
<dbReference type="SUPFAM" id="SSF47203">
    <property type="entry name" value="Acyl-CoA dehydrogenase C-terminal domain-like"/>
    <property type="match status" value="1"/>
</dbReference>
<comment type="catalytic activity">
    <reaction evidence="10">
        <text>a 2,3-saturated acyl-CoA + A = a 2,3-dehydroacyl-CoA + AH2</text>
        <dbReference type="Rhea" id="RHEA:48608"/>
        <dbReference type="ChEBI" id="CHEBI:13193"/>
        <dbReference type="ChEBI" id="CHEBI:17499"/>
        <dbReference type="ChEBI" id="CHEBI:60015"/>
        <dbReference type="ChEBI" id="CHEBI:65111"/>
    </reaction>
</comment>
<proteinExistence type="inferred from homology"/>
<dbReference type="RefSeq" id="WP_067514252.1">
    <property type="nucleotide sequence ID" value="NZ_CP107943.1"/>
</dbReference>
<comment type="function">
    <text evidence="7">Catalyzes the dehydrogenation at the alpha-beta position of ACP-bound acyl chains. This results in the introduction of a double bond in the lipidic chain, which is further transferred to the epsilon-amino group of lysine residue in the mycobactin core by MbtK.</text>
</comment>